<dbReference type="Gene3D" id="3.40.50.720">
    <property type="entry name" value="NAD(P)-binding Rossmann-like Domain"/>
    <property type="match status" value="1"/>
</dbReference>
<reference evidence="2 3" key="1">
    <citation type="submission" date="2019-03" db="EMBL/GenBank/DDBJ databases">
        <authorList>
            <person name="He R.-H."/>
        </authorList>
    </citation>
    <scope>NUCLEOTIDE SEQUENCE [LARGE SCALE GENOMIC DNA]</scope>
    <source>
        <strain evidence="2 3">DSM 19624</strain>
    </source>
</reference>
<proteinExistence type="predicted"/>
<name>A0ABY2HWB6_9SPHI</name>
<evidence type="ECO:0000313" key="2">
    <source>
        <dbReference type="EMBL" id="TFB34128.1"/>
    </source>
</evidence>
<feature type="domain" description="NAD-dependent epimerase/dehydratase" evidence="1">
    <location>
        <begin position="21"/>
        <end position="66"/>
    </location>
</feature>
<evidence type="ECO:0000259" key="1">
    <source>
        <dbReference type="Pfam" id="PF01370"/>
    </source>
</evidence>
<dbReference type="InterPro" id="IPR001509">
    <property type="entry name" value="Epimerase_deHydtase"/>
</dbReference>
<dbReference type="Proteomes" id="UP000297429">
    <property type="component" value="Unassembled WGS sequence"/>
</dbReference>
<organism evidence="2 3">
    <name type="scientific">Pedobacter alluvionis</name>
    <dbReference type="NCBI Taxonomy" id="475253"/>
    <lineage>
        <taxon>Bacteria</taxon>
        <taxon>Pseudomonadati</taxon>
        <taxon>Bacteroidota</taxon>
        <taxon>Sphingobacteriia</taxon>
        <taxon>Sphingobacteriales</taxon>
        <taxon>Sphingobacteriaceae</taxon>
        <taxon>Pedobacter</taxon>
    </lineage>
</organism>
<gene>
    <name evidence="2" type="ORF">E3V97_00270</name>
</gene>
<protein>
    <submittedName>
        <fullName evidence="2">NAD-dependent epimerase/dehydratase family protein</fullName>
    </submittedName>
</protein>
<dbReference type="Gene3D" id="3.90.25.10">
    <property type="entry name" value="UDP-galactose 4-epimerase, domain 1"/>
    <property type="match status" value="1"/>
</dbReference>
<keyword evidence="3" id="KW-1185">Reference proteome</keyword>
<dbReference type="EMBL" id="SOPX01000001">
    <property type="protein sequence ID" value="TFB34128.1"/>
    <property type="molecule type" value="Genomic_DNA"/>
</dbReference>
<comment type="caution">
    <text evidence="2">The sequence shown here is derived from an EMBL/GenBank/DDBJ whole genome shotgun (WGS) entry which is preliminary data.</text>
</comment>
<dbReference type="Pfam" id="PF01370">
    <property type="entry name" value="Epimerase"/>
    <property type="match status" value="1"/>
</dbReference>
<accession>A0ABY2HWB6</accession>
<sequence>MLAVAKVGALWPIILTRHIFIRKFSHSKSKQRKRSGGLGSGSPIREFLFADDLAEACYFLMENINRTHVIMKRMSIS</sequence>
<evidence type="ECO:0000313" key="3">
    <source>
        <dbReference type="Proteomes" id="UP000297429"/>
    </source>
</evidence>